<name>A0A1I3DNP2_SELRU</name>
<feature type="transmembrane region" description="Helical" evidence="1">
    <location>
        <begin position="35"/>
        <end position="53"/>
    </location>
</feature>
<accession>A0A1I3DNP2</accession>
<dbReference type="OrthoDB" id="1666775at2"/>
<feature type="transmembrane region" description="Helical" evidence="1">
    <location>
        <begin position="73"/>
        <end position="91"/>
    </location>
</feature>
<dbReference type="RefSeq" id="WP_075442736.1">
    <property type="nucleotide sequence ID" value="NZ_FOQK01000007.1"/>
</dbReference>
<sequence>MKEVLSVFIRRLAGGLAAASLMVGSLLLARGEADLIGALLLGYLAALVFVWNMAWRLWKIAAVPTGGAKKQMLWGLVLRMMVLLLILLTAVNISAQVFGVTVLGFLICYGLSIFLLIHMNHGKE</sequence>
<reference evidence="2 3" key="1">
    <citation type="submission" date="2016-10" db="EMBL/GenBank/DDBJ databases">
        <authorList>
            <person name="de Groot N.N."/>
        </authorList>
    </citation>
    <scope>NUCLEOTIDE SEQUENCE [LARGE SCALE GENOMIC DNA]</scope>
    <source>
        <strain evidence="2 3">Z108</strain>
    </source>
</reference>
<evidence type="ECO:0000313" key="2">
    <source>
        <dbReference type="EMBL" id="SFH88199.1"/>
    </source>
</evidence>
<evidence type="ECO:0000313" key="3">
    <source>
        <dbReference type="Proteomes" id="UP000183639"/>
    </source>
</evidence>
<proteinExistence type="predicted"/>
<keyword evidence="1" id="KW-0472">Membrane</keyword>
<dbReference type="Proteomes" id="UP000183639">
    <property type="component" value="Unassembled WGS sequence"/>
</dbReference>
<keyword evidence="1" id="KW-1133">Transmembrane helix</keyword>
<evidence type="ECO:0000256" key="1">
    <source>
        <dbReference type="SAM" id="Phobius"/>
    </source>
</evidence>
<gene>
    <name evidence="2" type="ORF">SAMN04487861_10741</name>
</gene>
<evidence type="ECO:0008006" key="4">
    <source>
        <dbReference type="Google" id="ProtNLM"/>
    </source>
</evidence>
<organism evidence="2 3">
    <name type="scientific">Selenomonas ruminantium</name>
    <dbReference type="NCBI Taxonomy" id="971"/>
    <lineage>
        <taxon>Bacteria</taxon>
        <taxon>Bacillati</taxon>
        <taxon>Bacillota</taxon>
        <taxon>Negativicutes</taxon>
        <taxon>Selenomonadales</taxon>
        <taxon>Selenomonadaceae</taxon>
        <taxon>Selenomonas</taxon>
    </lineage>
</organism>
<dbReference type="EMBL" id="FOQK01000007">
    <property type="protein sequence ID" value="SFH88199.1"/>
    <property type="molecule type" value="Genomic_DNA"/>
</dbReference>
<keyword evidence="1" id="KW-0812">Transmembrane</keyword>
<feature type="transmembrane region" description="Helical" evidence="1">
    <location>
        <begin position="12"/>
        <end position="29"/>
    </location>
</feature>
<protein>
    <recommendedName>
        <fullName evidence="4">ATP synthase I chain</fullName>
    </recommendedName>
</protein>
<feature type="transmembrane region" description="Helical" evidence="1">
    <location>
        <begin position="97"/>
        <end position="117"/>
    </location>
</feature>
<dbReference type="AlphaFoldDB" id="A0A1I3DNP2"/>